<evidence type="ECO:0000313" key="2">
    <source>
        <dbReference type="Proteomes" id="UP001501237"/>
    </source>
</evidence>
<organism evidence="1 2">
    <name type="scientific">Actinocorallia longicatena</name>
    <dbReference type="NCBI Taxonomy" id="111803"/>
    <lineage>
        <taxon>Bacteria</taxon>
        <taxon>Bacillati</taxon>
        <taxon>Actinomycetota</taxon>
        <taxon>Actinomycetes</taxon>
        <taxon>Streptosporangiales</taxon>
        <taxon>Thermomonosporaceae</taxon>
        <taxon>Actinocorallia</taxon>
    </lineage>
</organism>
<name>A0ABP6Q913_9ACTN</name>
<keyword evidence="2" id="KW-1185">Reference proteome</keyword>
<accession>A0ABP6Q913</accession>
<sequence>MTTPLSSVQARLDRLRGDTPPRNHDARTIAALTTNPGCLRRGLLDAAGADKGEIARHVGQPMIFGQSQFAITRGNVFEAQVKADGCAQLYGLLRDKLNLPVPEASYDDLESVGGNDTREVRYARTKQLLKRAVEGDEAGTLFDHPLLRLEVGGHLVYLEPDVIAFKLEGRFHVVEIKSFPVIDGQADAEQVASAARQAAVYVLALRRMLSELGAAEELVSHEVVLVCPENFSNRPTATLVDVRPQISVIRRQLVRMTRIEQVLDGLPEDITFELDERLPEALAAVEARYAPHCMSSCDLAFYCRSEALACGTTDLLGRQIRDQVGGVTTVEETLELARGEREPAEGQEEIAALLRRAERLRRQVLS</sequence>
<dbReference type="EMBL" id="BAAAUV010000006">
    <property type="protein sequence ID" value="GAA3211466.1"/>
    <property type="molecule type" value="Genomic_DNA"/>
</dbReference>
<gene>
    <name evidence="1" type="ORF">GCM10010468_30180</name>
</gene>
<evidence type="ECO:0000313" key="1">
    <source>
        <dbReference type="EMBL" id="GAA3211466.1"/>
    </source>
</evidence>
<evidence type="ECO:0008006" key="3">
    <source>
        <dbReference type="Google" id="ProtNLM"/>
    </source>
</evidence>
<proteinExistence type="predicted"/>
<comment type="caution">
    <text evidence="1">The sequence shown here is derived from an EMBL/GenBank/DDBJ whole genome shotgun (WGS) entry which is preliminary data.</text>
</comment>
<reference evidence="2" key="1">
    <citation type="journal article" date="2019" name="Int. J. Syst. Evol. Microbiol.">
        <title>The Global Catalogue of Microorganisms (GCM) 10K type strain sequencing project: providing services to taxonomists for standard genome sequencing and annotation.</title>
        <authorList>
            <consortium name="The Broad Institute Genomics Platform"/>
            <consortium name="The Broad Institute Genome Sequencing Center for Infectious Disease"/>
            <person name="Wu L."/>
            <person name="Ma J."/>
        </authorList>
    </citation>
    <scope>NUCLEOTIDE SEQUENCE [LARGE SCALE GENOMIC DNA]</scope>
    <source>
        <strain evidence="2">JCM 9377</strain>
    </source>
</reference>
<protein>
    <recommendedName>
        <fullName evidence="3">Secreted protein</fullName>
    </recommendedName>
</protein>
<dbReference type="RefSeq" id="WP_344828254.1">
    <property type="nucleotide sequence ID" value="NZ_BAAAUV010000006.1"/>
</dbReference>
<dbReference type="Proteomes" id="UP001501237">
    <property type="component" value="Unassembled WGS sequence"/>
</dbReference>